<dbReference type="AlphaFoldDB" id="A0A5R9IVK4"/>
<reference evidence="2 3" key="1">
    <citation type="submission" date="2019-05" db="EMBL/GenBank/DDBJ databases">
        <title>Genome sequences of Thalassotalea litorea 1K03283.</title>
        <authorList>
            <person name="Zhang D."/>
        </authorList>
    </citation>
    <scope>NUCLEOTIDE SEQUENCE [LARGE SCALE GENOMIC DNA]</scope>
    <source>
        <strain evidence="2 3">MCCC 1K03283</strain>
    </source>
</reference>
<sequence>MIFKLPSFIHWKTSVFALALVTLLSSCSQSVQEYKATSPEFTLEKFFNGKVKAWGLVTNFSDDFVRRFTVDIDASWEGNNGILDEYFLYDDGEKQFRRWEIERINESTYQGKADDIIGTATGERSGAYIRWKYKMNLKVDDSEYEVTFDDQMILIDDNHMMNIAKIKKFGVTVAKVTLFFEKT</sequence>
<dbReference type="RefSeq" id="WP_138318487.1">
    <property type="nucleotide sequence ID" value="NZ_VCBC01000003.1"/>
</dbReference>
<accession>A0A5R9IVK4</accession>
<name>A0A5R9IVK4_9GAMM</name>
<dbReference type="Proteomes" id="UP000307790">
    <property type="component" value="Unassembled WGS sequence"/>
</dbReference>
<feature type="chain" id="PRO_5024375169" evidence="1">
    <location>
        <begin position="20"/>
        <end position="183"/>
    </location>
</feature>
<dbReference type="Pfam" id="PF12915">
    <property type="entry name" value="DUF3833"/>
    <property type="match status" value="1"/>
</dbReference>
<dbReference type="EMBL" id="VCBC01000003">
    <property type="protein sequence ID" value="TLU67206.1"/>
    <property type="molecule type" value="Genomic_DNA"/>
</dbReference>
<feature type="signal peptide" evidence="1">
    <location>
        <begin position="1"/>
        <end position="19"/>
    </location>
</feature>
<evidence type="ECO:0000256" key="1">
    <source>
        <dbReference type="SAM" id="SignalP"/>
    </source>
</evidence>
<evidence type="ECO:0000313" key="3">
    <source>
        <dbReference type="Proteomes" id="UP000307790"/>
    </source>
</evidence>
<comment type="caution">
    <text evidence="2">The sequence shown here is derived from an EMBL/GenBank/DDBJ whole genome shotgun (WGS) entry which is preliminary data.</text>
</comment>
<dbReference type="OrthoDB" id="5296954at2"/>
<evidence type="ECO:0000313" key="2">
    <source>
        <dbReference type="EMBL" id="TLU67206.1"/>
    </source>
</evidence>
<proteinExistence type="predicted"/>
<gene>
    <name evidence="2" type="ORF">FE810_02675</name>
</gene>
<keyword evidence="1" id="KW-0732">Signal</keyword>
<protein>
    <submittedName>
        <fullName evidence="2">DUF3833 domain-containing protein</fullName>
    </submittedName>
</protein>
<keyword evidence="3" id="KW-1185">Reference proteome</keyword>
<dbReference type="PROSITE" id="PS51257">
    <property type="entry name" value="PROKAR_LIPOPROTEIN"/>
    <property type="match status" value="1"/>
</dbReference>
<organism evidence="2 3">
    <name type="scientific">Thalassotalea litorea</name>
    <dbReference type="NCBI Taxonomy" id="2020715"/>
    <lineage>
        <taxon>Bacteria</taxon>
        <taxon>Pseudomonadati</taxon>
        <taxon>Pseudomonadota</taxon>
        <taxon>Gammaproteobacteria</taxon>
        <taxon>Alteromonadales</taxon>
        <taxon>Colwelliaceae</taxon>
        <taxon>Thalassotalea</taxon>
    </lineage>
</organism>
<dbReference type="InterPro" id="IPR024409">
    <property type="entry name" value="DUF3833"/>
</dbReference>